<feature type="repeat" description="ANK" evidence="1">
    <location>
        <begin position="951"/>
        <end position="983"/>
    </location>
</feature>
<evidence type="ECO:0000256" key="2">
    <source>
        <dbReference type="SAM" id="MobiDB-lite"/>
    </source>
</evidence>
<dbReference type="InterPro" id="IPR036770">
    <property type="entry name" value="Ankyrin_rpt-contain_sf"/>
</dbReference>
<dbReference type="InterPro" id="IPR008271">
    <property type="entry name" value="Ser/Thr_kinase_AS"/>
</dbReference>
<proteinExistence type="predicted"/>
<dbReference type="SMART" id="SM00220">
    <property type="entry name" value="S_TKc"/>
    <property type="match status" value="1"/>
</dbReference>
<feature type="region of interest" description="Disordered" evidence="2">
    <location>
        <begin position="582"/>
        <end position="611"/>
    </location>
</feature>
<dbReference type="InterPro" id="IPR011009">
    <property type="entry name" value="Kinase-like_dom_sf"/>
</dbReference>
<feature type="repeat" description="ANK" evidence="1">
    <location>
        <begin position="804"/>
        <end position="840"/>
    </location>
</feature>
<dbReference type="PANTHER" id="PTHR13954:SF6">
    <property type="entry name" value="NON-SPECIFIC SERINE_THREONINE PROTEIN KINASE"/>
    <property type="match status" value="1"/>
</dbReference>
<reference evidence="5 6" key="1">
    <citation type="submission" date="2024-08" db="EMBL/GenBank/DDBJ databases">
        <authorList>
            <person name="Cucini C."/>
            <person name="Frati F."/>
        </authorList>
    </citation>
    <scope>NUCLEOTIDE SEQUENCE [LARGE SCALE GENOMIC DNA]</scope>
</reference>
<dbReference type="PROSITE" id="PS50297">
    <property type="entry name" value="ANK_REP_REGION"/>
    <property type="match status" value="2"/>
</dbReference>
<dbReference type="SUPFAM" id="SSF47986">
    <property type="entry name" value="DEATH domain"/>
    <property type="match status" value="1"/>
</dbReference>
<dbReference type="EMBL" id="CAXLJM020000004">
    <property type="protein sequence ID" value="CAL8069984.1"/>
    <property type="molecule type" value="Genomic_DNA"/>
</dbReference>
<dbReference type="SUPFAM" id="SSF56112">
    <property type="entry name" value="Protein kinase-like (PK-like)"/>
    <property type="match status" value="1"/>
</dbReference>
<feature type="repeat" description="ANK" evidence="1">
    <location>
        <begin position="984"/>
        <end position="1021"/>
    </location>
</feature>
<dbReference type="InterPro" id="IPR011029">
    <property type="entry name" value="DEATH-like_dom_sf"/>
</dbReference>
<dbReference type="InterPro" id="IPR001315">
    <property type="entry name" value="CARD"/>
</dbReference>
<feature type="domain" description="CARD" evidence="4">
    <location>
        <begin position="1"/>
        <end position="67"/>
    </location>
</feature>
<keyword evidence="1" id="KW-0040">ANK repeat</keyword>
<feature type="repeat" description="ANK" evidence="1">
    <location>
        <begin position="766"/>
        <end position="803"/>
    </location>
</feature>
<feature type="domain" description="Protein kinase" evidence="3">
    <location>
        <begin position="104"/>
        <end position="369"/>
    </location>
</feature>
<dbReference type="InterPro" id="IPR002110">
    <property type="entry name" value="Ankyrin_rpt"/>
</dbReference>
<dbReference type="SUPFAM" id="SSF48403">
    <property type="entry name" value="Ankyrin repeat"/>
    <property type="match status" value="1"/>
</dbReference>
<dbReference type="SMART" id="SM00248">
    <property type="entry name" value="ANK"/>
    <property type="match status" value="8"/>
</dbReference>
<evidence type="ECO:0000259" key="4">
    <source>
        <dbReference type="PROSITE" id="PS50209"/>
    </source>
</evidence>
<comment type="caution">
    <text evidence="5">The sequence shown here is derived from an EMBL/GenBank/DDBJ whole genome shotgun (WGS) entry which is preliminary data.</text>
</comment>
<dbReference type="Gene3D" id="1.10.533.10">
    <property type="entry name" value="Death Domain, Fas"/>
    <property type="match status" value="1"/>
</dbReference>
<evidence type="ECO:0000313" key="6">
    <source>
        <dbReference type="Proteomes" id="UP001642540"/>
    </source>
</evidence>
<gene>
    <name evidence="5" type="ORF">ODALV1_LOCUS1017</name>
</gene>
<dbReference type="PROSITE" id="PS00108">
    <property type="entry name" value="PROTEIN_KINASE_ST"/>
    <property type="match status" value="1"/>
</dbReference>
<dbReference type="PROSITE" id="PS50209">
    <property type="entry name" value="CARD"/>
    <property type="match status" value="1"/>
</dbReference>
<dbReference type="Pfam" id="PF12796">
    <property type="entry name" value="Ank_2"/>
    <property type="match status" value="2"/>
</dbReference>
<organism evidence="5 6">
    <name type="scientific">Orchesella dallaii</name>
    <dbReference type="NCBI Taxonomy" id="48710"/>
    <lineage>
        <taxon>Eukaryota</taxon>
        <taxon>Metazoa</taxon>
        <taxon>Ecdysozoa</taxon>
        <taxon>Arthropoda</taxon>
        <taxon>Hexapoda</taxon>
        <taxon>Collembola</taxon>
        <taxon>Entomobryomorpha</taxon>
        <taxon>Entomobryoidea</taxon>
        <taxon>Orchesellidae</taxon>
        <taxon>Orchesellinae</taxon>
        <taxon>Orchesella</taxon>
    </lineage>
</organism>
<dbReference type="Gene3D" id="1.10.510.10">
    <property type="entry name" value="Transferase(Phosphotransferase) domain 1"/>
    <property type="match status" value="1"/>
</dbReference>
<dbReference type="Proteomes" id="UP001642540">
    <property type="component" value="Unassembled WGS sequence"/>
</dbReference>
<protein>
    <submittedName>
        <fullName evidence="5">Uncharacterized protein</fullName>
    </submittedName>
</protein>
<evidence type="ECO:0000256" key="1">
    <source>
        <dbReference type="PROSITE-ProRule" id="PRU00023"/>
    </source>
</evidence>
<dbReference type="PROSITE" id="PS50088">
    <property type="entry name" value="ANK_REPEAT"/>
    <property type="match status" value="4"/>
</dbReference>
<evidence type="ECO:0000313" key="5">
    <source>
        <dbReference type="EMBL" id="CAL8069984.1"/>
    </source>
</evidence>
<sequence>MEEFEKKFIRENLTELVKLTIINTELLTVLQVKQILGEEDVQQLSLSGKTTKKKAKELYDIIVTRKNGFKILIHALMETNQSGAFGILINCREPNLNEINNLTYDTTMELGRGCLGTIVYKGKLGDRPVAVKMVHTNLFVGDQSILNEVEVLKACDSHENVLRYFGTKRHTENIILIVLELCDYSLKEWVAKNTVERLILPVEVLRQITTGLAWLHSLNIVHRDVKPENILFVSHVKKVKLADFGLSRQMMDGKSCVSTSNAGGTLGWMAPEILSYMPEGNQNKCKFTYASDVFSLGCVYYYVLTDGKYAFGNILDLRSQLNILDGRSMMTHEHVNHGCSMNILFINTMISSDPKSRPKCESLLGFPLFWSENERVAFLKKVIGKVAKQFENIKGEEPCKFDHSGEIKVLEKMGYEATRCKCIVASLFVECSKRGITISNMSVEEYVGMESKKETVIKPRTAINKSVVDLSCKTEEVEKGPVPASIPTDSVGANAAPHHLESNSVNMLSVSQMRKESEDQLDDNLEGKSLVIKANFQRNLNLRRSELHTGLQIQDEKVKKNDDVNSQIDSPILTTTSLQNICRGNDGKGGDGEIDDDEKIGGKRFSDKLPQQSSAEKVALEDYKIKKITKIADELKRLEHKSFYYQDRLFQIVKSEVLDVIKRVLQFAATKVNITEIWKVEKIDRFVKISLLHVAVVYRGYDVVEYLVNEQAFGNVLNKPGFQNTLVHECIVWNIHEVDAQQFEQKCMILQLLFNKCPSLIESTHAERTPLHVATAMKFPNGKQVEFIKTLLRANASVTAKDYCGRTPLHLAVWLKDPENVMDIIQLLIEHDADPDVKDKDGHTFLHIAAQRVPPRIFQEIIVYLVSIQRTNSFKITDNVGWTVLHWAVRNMKGGPLEETLQLLKTHGVNVNALTNMGDSIIFLAIEGGRSESFLNTLIRFGAECTINNKYNNTALHYAAYYNNLSALKMFIRLNCDVNAKNVEGNTPLHKAINCFIICKPSHDIINELVINGADLSLKNNKGESPIDLAKIQLQKEKMEQRTYDLLINASGKN</sequence>
<dbReference type="PANTHER" id="PTHR13954">
    <property type="entry name" value="IRE1-RELATED"/>
    <property type="match status" value="1"/>
</dbReference>
<keyword evidence="6" id="KW-1185">Reference proteome</keyword>
<dbReference type="Pfam" id="PF00069">
    <property type="entry name" value="Pkinase"/>
    <property type="match status" value="1"/>
</dbReference>
<dbReference type="PROSITE" id="PS50011">
    <property type="entry name" value="PROTEIN_KINASE_DOM"/>
    <property type="match status" value="1"/>
</dbReference>
<accession>A0ABP1PKG0</accession>
<dbReference type="Gene3D" id="1.25.40.20">
    <property type="entry name" value="Ankyrin repeat-containing domain"/>
    <property type="match status" value="1"/>
</dbReference>
<dbReference type="Pfam" id="PF00023">
    <property type="entry name" value="Ank"/>
    <property type="match status" value="1"/>
</dbReference>
<dbReference type="Gene3D" id="3.30.200.20">
    <property type="entry name" value="Phosphorylase Kinase, domain 1"/>
    <property type="match status" value="1"/>
</dbReference>
<name>A0ABP1PKG0_9HEXA</name>
<dbReference type="InterPro" id="IPR000719">
    <property type="entry name" value="Prot_kinase_dom"/>
</dbReference>
<dbReference type="InterPro" id="IPR045133">
    <property type="entry name" value="IRE1/2-like"/>
</dbReference>
<evidence type="ECO:0000259" key="3">
    <source>
        <dbReference type="PROSITE" id="PS50011"/>
    </source>
</evidence>